<dbReference type="KEGG" id="epa:114576304"/>
<dbReference type="OMA" id="IQCPLWA"/>
<evidence type="ECO:0000313" key="5">
    <source>
        <dbReference type="EnsemblMetazoa" id="XP_028518480.1"/>
    </source>
</evidence>
<dbReference type="SMART" id="SM00254">
    <property type="entry name" value="ShKT"/>
    <property type="match status" value="3"/>
</dbReference>
<evidence type="ECO:0000313" key="6">
    <source>
        <dbReference type="Proteomes" id="UP000887567"/>
    </source>
</evidence>
<feature type="domain" description="MAM" evidence="3">
    <location>
        <begin position="1"/>
        <end position="78"/>
    </location>
</feature>
<dbReference type="EnsemblMetazoa" id="XM_028662679.1">
    <property type="protein sequence ID" value="XP_028518480.1"/>
    <property type="gene ID" value="LOC114576304"/>
</dbReference>
<accession>A0A913YSL6</accession>
<dbReference type="GeneID" id="114576304"/>
<keyword evidence="2" id="KW-1015">Disulfide bond</keyword>
<dbReference type="InterPro" id="IPR003582">
    <property type="entry name" value="ShKT_dom"/>
</dbReference>
<dbReference type="InterPro" id="IPR051560">
    <property type="entry name" value="MAM_domain-containing"/>
</dbReference>
<comment type="caution">
    <text evidence="2">Lacks conserved residue(s) required for the propagation of feature annotation.</text>
</comment>
<evidence type="ECO:0000259" key="4">
    <source>
        <dbReference type="PROSITE" id="PS51670"/>
    </source>
</evidence>
<dbReference type="Gene3D" id="1.10.10.1940">
    <property type="match status" value="2"/>
</dbReference>
<evidence type="ECO:0000256" key="2">
    <source>
        <dbReference type="PROSITE-ProRule" id="PRU01005"/>
    </source>
</evidence>
<dbReference type="RefSeq" id="XP_028518480.1">
    <property type="nucleotide sequence ID" value="XM_028662679.1"/>
</dbReference>
<feature type="domain" description="ShKT" evidence="4">
    <location>
        <begin position="125"/>
        <end position="160"/>
    </location>
</feature>
<name>A0A913YSL6_EXADI</name>
<reference evidence="5" key="1">
    <citation type="submission" date="2022-11" db="UniProtKB">
        <authorList>
            <consortium name="EnsemblMetazoa"/>
        </authorList>
    </citation>
    <scope>IDENTIFICATION</scope>
</reference>
<dbReference type="PANTHER" id="PTHR23282">
    <property type="entry name" value="APICAL ENDOSOMAL GLYCOPROTEIN PRECURSOR"/>
    <property type="match status" value="1"/>
</dbReference>
<dbReference type="OrthoDB" id="5990302at2759"/>
<protein>
    <submittedName>
        <fullName evidence="5">Uncharacterized protein</fullName>
    </submittedName>
</protein>
<keyword evidence="1" id="KW-0800">Toxin</keyword>
<sequence length="200" mass="22571">MYGRTTGSLEVKLRYNGKHLSKFYKHGDKGNFWHTAAVTFNYPSLAGYQVEIIATVGQSGFSDIAIDDVYLDSGKCSCQDKYVRCVKWARKGECQKNKKWMSDHCQRSCKICNDQTSVTTPNKKCIDTNKIQCPLWAKNGECSKNKAWMYKNCSKSCKICQGAPCTDKNTSCKAWAKLGECKKNPAYMKLKCKKSCGLCQ</sequence>
<evidence type="ECO:0000259" key="3">
    <source>
        <dbReference type="PROSITE" id="PS50060"/>
    </source>
</evidence>
<dbReference type="PROSITE" id="PS50060">
    <property type="entry name" value="MAM_2"/>
    <property type="match status" value="1"/>
</dbReference>
<dbReference type="InterPro" id="IPR000998">
    <property type="entry name" value="MAM_dom"/>
</dbReference>
<dbReference type="GO" id="GO:0016020">
    <property type="term" value="C:membrane"/>
    <property type="evidence" value="ECO:0007669"/>
    <property type="project" value="InterPro"/>
</dbReference>
<dbReference type="InterPro" id="IPR013320">
    <property type="entry name" value="ConA-like_dom_sf"/>
</dbReference>
<keyword evidence="6" id="KW-1185">Reference proteome</keyword>
<feature type="domain" description="ShKT" evidence="4">
    <location>
        <begin position="165"/>
        <end position="199"/>
    </location>
</feature>
<proteinExistence type="predicted"/>
<dbReference type="PANTHER" id="PTHR23282:SF142">
    <property type="entry name" value="MAM DOMAIN-CONTAINING PROTEIN"/>
    <property type="match status" value="1"/>
</dbReference>
<dbReference type="AlphaFoldDB" id="A0A913YSL6"/>
<dbReference type="Proteomes" id="UP000887567">
    <property type="component" value="Unplaced"/>
</dbReference>
<dbReference type="SUPFAM" id="SSF49899">
    <property type="entry name" value="Concanavalin A-like lectins/glucanases"/>
    <property type="match status" value="1"/>
</dbReference>
<evidence type="ECO:0000256" key="1">
    <source>
        <dbReference type="ARBA" id="ARBA00022656"/>
    </source>
</evidence>
<dbReference type="PROSITE" id="PS51670">
    <property type="entry name" value="SHKT"/>
    <property type="match status" value="3"/>
</dbReference>
<dbReference type="Pfam" id="PF01549">
    <property type="entry name" value="ShK"/>
    <property type="match status" value="3"/>
</dbReference>
<dbReference type="GO" id="GO:0090729">
    <property type="term" value="F:toxin activity"/>
    <property type="evidence" value="ECO:0007669"/>
    <property type="project" value="UniProtKB-KW"/>
</dbReference>
<organism evidence="5 6">
    <name type="scientific">Exaiptasia diaphana</name>
    <name type="common">Tropical sea anemone</name>
    <name type="synonym">Aiptasia pulchella</name>
    <dbReference type="NCBI Taxonomy" id="2652724"/>
    <lineage>
        <taxon>Eukaryota</taxon>
        <taxon>Metazoa</taxon>
        <taxon>Cnidaria</taxon>
        <taxon>Anthozoa</taxon>
        <taxon>Hexacorallia</taxon>
        <taxon>Actiniaria</taxon>
        <taxon>Aiptasiidae</taxon>
        <taxon>Exaiptasia</taxon>
    </lineage>
</organism>
<feature type="disulfide bond" evidence="2">
    <location>
        <begin position="165"/>
        <end position="199"/>
    </location>
</feature>
<dbReference type="Gene3D" id="2.60.120.200">
    <property type="match status" value="1"/>
</dbReference>
<feature type="domain" description="ShKT" evidence="4">
    <location>
        <begin position="76"/>
        <end position="112"/>
    </location>
</feature>